<dbReference type="AlphaFoldDB" id="A0A1G7L0J3"/>
<keyword evidence="2" id="KW-0234">DNA repair</keyword>
<dbReference type="GO" id="GO:0006260">
    <property type="term" value="P:DNA replication"/>
    <property type="evidence" value="ECO:0007669"/>
    <property type="project" value="UniProtKB-UniRule"/>
</dbReference>
<name>A0A1G7L0J3_9FIRM</name>
<dbReference type="Proteomes" id="UP000243333">
    <property type="component" value="Unassembled WGS sequence"/>
</dbReference>
<dbReference type="PANTHER" id="PTHR10302">
    <property type="entry name" value="SINGLE-STRANDED DNA-BINDING PROTEIN"/>
    <property type="match status" value="1"/>
</dbReference>
<keyword evidence="2" id="KW-0227">DNA damage</keyword>
<evidence type="ECO:0000256" key="2">
    <source>
        <dbReference type="HAMAP-Rule" id="MF_00984"/>
    </source>
</evidence>
<evidence type="ECO:0000256" key="1">
    <source>
        <dbReference type="ARBA" id="ARBA00023125"/>
    </source>
</evidence>
<dbReference type="RefSeq" id="WP_093689692.1">
    <property type="nucleotide sequence ID" value="NZ_FNBU01000010.1"/>
</dbReference>
<evidence type="ECO:0000313" key="5">
    <source>
        <dbReference type="Proteomes" id="UP000243333"/>
    </source>
</evidence>
<proteinExistence type="inferred from homology"/>
<organism evidence="4 5">
    <name type="scientific">Sporolituus thermophilus DSM 23256</name>
    <dbReference type="NCBI Taxonomy" id="1123285"/>
    <lineage>
        <taxon>Bacteria</taxon>
        <taxon>Bacillati</taxon>
        <taxon>Bacillota</taxon>
        <taxon>Negativicutes</taxon>
        <taxon>Selenomonadales</taxon>
        <taxon>Sporomusaceae</taxon>
        <taxon>Sporolituus</taxon>
    </lineage>
</organism>
<dbReference type="OrthoDB" id="9809878at2"/>
<dbReference type="NCBIfam" id="TIGR00621">
    <property type="entry name" value="ssb"/>
    <property type="match status" value="1"/>
</dbReference>
<dbReference type="GO" id="GO:0006310">
    <property type="term" value="P:DNA recombination"/>
    <property type="evidence" value="ECO:0007669"/>
    <property type="project" value="UniProtKB-UniRule"/>
</dbReference>
<dbReference type="InterPro" id="IPR011344">
    <property type="entry name" value="ssDNA-bd"/>
</dbReference>
<dbReference type="EMBL" id="FNBU01000010">
    <property type="protein sequence ID" value="SDF43052.1"/>
    <property type="molecule type" value="Genomic_DNA"/>
</dbReference>
<keyword evidence="5" id="KW-1185">Reference proteome</keyword>
<dbReference type="CDD" id="cd04496">
    <property type="entry name" value="SSB_OBF"/>
    <property type="match status" value="1"/>
</dbReference>
<comment type="subunit">
    <text evidence="2">Homotetramer.</text>
</comment>
<sequence length="133" mass="14614">MNKVILVGRLAQDPEVRYTQTGKAVASFNLAVNRYVSQGQQQTDFIPIVAWERLAETCGNNLTKGQRILVEGRLQIRSYETPDGQKRRVAEVVALSIEFLERKQTAAAGGGSGSFDVSSIGSDVFPPEEEIPF</sequence>
<dbReference type="PROSITE" id="PS50935">
    <property type="entry name" value="SSB"/>
    <property type="match status" value="1"/>
</dbReference>
<dbReference type="Pfam" id="PF00436">
    <property type="entry name" value="SSB"/>
    <property type="match status" value="1"/>
</dbReference>
<dbReference type="GO" id="GO:0006281">
    <property type="term" value="P:DNA repair"/>
    <property type="evidence" value="ECO:0007669"/>
    <property type="project" value="UniProtKB-UniRule"/>
</dbReference>
<evidence type="ECO:0000313" key="4">
    <source>
        <dbReference type="EMBL" id="SDF43052.1"/>
    </source>
</evidence>
<dbReference type="PANTHER" id="PTHR10302:SF27">
    <property type="entry name" value="SINGLE-STRANDED DNA-BINDING PROTEIN"/>
    <property type="match status" value="1"/>
</dbReference>
<dbReference type="SUPFAM" id="SSF50249">
    <property type="entry name" value="Nucleic acid-binding proteins"/>
    <property type="match status" value="1"/>
</dbReference>
<dbReference type="GO" id="GO:0009295">
    <property type="term" value="C:nucleoid"/>
    <property type="evidence" value="ECO:0007669"/>
    <property type="project" value="TreeGrafter"/>
</dbReference>
<dbReference type="HAMAP" id="MF_00984">
    <property type="entry name" value="SSB"/>
    <property type="match status" value="1"/>
</dbReference>
<keyword evidence="1 2" id="KW-0238">DNA-binding</keyword>
<reference evidence="5" key="1">
    <citation type="submission" date="2016-10" db="EMBL/GenBank/DDBJ databases">
        <authorList>
            <person name="Varghese N."/>
            <person name="Submissions S."/>
        </authorList>
    </citation>
    <scope>NUCLEOTIDE SEQUENCE [LARGE SCALE GENOMIC DNA]</scope>
    <source>
        <strain evidence="5">DSM 23256</strain>
    </source>
</reference>
<evidence type="ECO:0000256" key="3">
    <source>
        <dbReference type="RuleBase" id="RU000524"/>
    </source>
</evidence>
<feature type="short sequence motif" description="Important for interaction with partner proteins" evidence="2">
    <location>
        <begin position="128"/>
        <end position="133"/>
    </location>
</feature>
<gene>
    <name evidence="4" type="ORF">SAMN05660235_01573</name>
</gene>
<protein>
    <recommendedName>
        <fullName evidence="2 3">Single-stranded DNA-binding protein</fullName>
        <shortName evidence="2">SSB</shortName>
    </recommendedName>
</protein>
<accession>A0A1G7L0J3</accession>
<keyword evidence="2" id="KW-0235">DNA replication</keyword>
<dbReference type="InterPro" id="IPR000424">
    <property type="entry name" value="Primosome_PriB/ssb"/>
</dbReference>
<dbReference type="GO" id="GO:0003697">
    <property type="term" value="F:single-stranded DNA binding"/>
    <property type="evidence" value="ECO:0007669"/>
    <property type="project" value="UniProtKB-UniRule"/>
</dbReference>
<dbReference type="STRING" id="1123285.SAMN05660235_01573"/>
<dbReference type="InterPro" id="IPR012340">
    <property type="entry name" value="NA-bd_OB-fold"/>
</dbReference>
<keyword evidence="2" id="KW-0233">DNA recombination</keyword>
<dbReference type="Gene3D" id="2.40.50.140">
    <property type="entry name" value="Nucleic acid-binding proteins"/>
    <property type="match status" value="1"/>
</dbReference>
<comment type="function">
    <text evidence="2">Plays an important role in DNA replication, recombination and repair. Binds to ssDNA and to an array of partner proteins to recruit them to their sites of action during DNA metabolism.</text>
</comment>
<comment type="caution">
    <text evidence="2">Lacks conserved residue(s) required for the propagation of feature annotation.</text>
</comment>